<keyword evidence="3" id="KW-1185">Reference proteome</keyword>
<gene>
    <name evidence="2" type="ORF">PCON_03976</name>
</gene>
<accession>U4LXQ8</accession>
<dbReference type="Proteomes" id="UP000018144">
    <property type="component" value="Unassembled WGS sequence"/>
</dbReference>
<reference evidence="2 3" key="1">
    <citation type="journal article" date="2013" name="PLoS Genet.">
        <title>The genome and development-dependent transcriptomes of Pyronema confluens: a window into fungal evolution.</title>
        <authorList>
            <person name="Traeger S."/>
            <person name="Altegoer F."/>
            <person name="Freitag M."/>
            <person name="Gabaldon T."/>
            <person name="Kempken F."/>
            <person name="Kumar A."/>
            <person name="Marcet-Houben M."/>
            <person name="Poggeler S."/>
            <person name="Stajich J.E."/>
            <person name="Nowrousian M."/>
        </authorList>
    </citation>
    <scope>NUCLEOTIDE SEQUENCE [LARGE SCALE GENOMIC DNA]</scope>
    <source>
        <strain evidence="3">CBS 100304</strain>
        <tissue evidence="2">Vegetative mycelium</tissue>
    </source>
</reference>
<dbReference type="EMBL" id="HF936572">
    <property type="protein sequence ID" value="CCX34583.1"/>
    <property type="molecule type" value="Genomic_DNA"/>
</dbReference>
<evidence type="ECO:0000256" key="1">
    <source>
        <dbReference type="SAM" id="MobiDB-lite"/>
    </source>
</evidence>
<dbReference type="AlphaFoldDB" id="U4LXQ8"/>
<feature type="region of interest" description="Disordered" evidence="1">
    <location>
        <begin position="1"/>
        <end position="22"/>
    </location>
</feature>
<organism evidence="2 3">
    <name type="scientific">Pyronema omphalodes (strain CBS 100304)</name>
    <name type="common">Pyronema confluens</name>
    <dbReference type="NCBI Taxonomy" id="1076935"/>
    <lineage>
        <taxon>Eukaryota</taxon>
        <taxon>Fungi</taxon>
        <taxon>Dikarya</taxon>
        <taxon>Ascomycota</taxon>
        <taxon>Pezizomycotina</taxon>
        <taxon>Pezizomycetes</taxon>
        <taxon>Pezizales</taxon>
        <taxon>Pyronemataceae</taxon>
        <taxon>Pyronema</taxon>
    </lineage>
</organism>
<sequence length="136" mass="15758">MENSSNVPPVPKGAGLDPDRRRHNKIIHVQIRPAMAFSDGSAELLDRDIKVVKFLKVSGVHKKFKDTPTSIPWERHVRKKQKRTPFQTTRPELYPPRTLQGMVYHPVLGRWKLWFTRRCRIPRNHSDVNGGRGFTG</sequence>
<name>U4LXQ8_PYROM</name>
<proteinExistence type="predicted"/>
<protein>
    <submittedName>
        <fullName evidence="2">Uncharacterized protein</fullName>
    </submittedName>
</protein>
<evidence type="ECO:0000313" key="2">
    <source>
        <dbReference type="EMBL" id="CCX34583.1"/>
    </source>
</evidence>
<evidence type="ECO:0000313" key="3">
    <source>
        <dbReference type="Proteomes" id="UP000018144"/>
    </source>
</evidence>